<reference evidence="2" key="1">
    <citation type="submission" date="2021-01" db="EMBL/GenBank/DDBJ databases">
        <authorList>
            <person name="Corre E."/>
            <person name="Pelletier E."/>
            <person name="Niang G."/>
            <person name="Scheremetjew M."/>
            <person name="Finn R."/>
            <person name="Kale V."/>
            <person name="Holt S."/>
            <person name="Cochrane G."/>
            <person name="Meng A."/>
            <person name="Brown T."/>
            <person name="Cohen L."/>
        </authorList>
    </citation>
    <scope>NUCLEOTIDE SEQUENCE</scope>
    <source>
        <strain evidence="2">RCC1614</strain>
    </source>
</reference>
<evidence type="ECO:0000313" key="2">
    <source>
        <dbReference type="EMBL" id="CAD8231178.1"/>
    </source>
</evidence>
<feature type="region of interest" description="Disordered" evidence="1">
    <location>
        <begin position="225"/>
        <end position="249"/>
    </location>
</feature>
<dbReference type="EMBL" id="HBDY01003512">
    <property type="protein sequence ID" value="CAD8231178.1"/>
    <property type="molecule type" value="Transcribed_RNA"/>
</dbReference>
<name>A0A7R9TD16_MICPS</name>
<feature type="region of interest" description="Disordered" evidence="1">
    <location>
        <begin position="132"/>
        <end position="191"/>
    </location>
</feature>
<proteinExistence type="predicted"/>
<dbReference type="AlphaFoldDB" id="A0A7R9TD16"/>
<gene>
    <name evidence="2" type="ORF">MPUS1402_LOCUS2645</name>
</gene>
<organism evidence="2">
    <name type="scientific">Micromonas pusilla</name>
    <name type="common">Picoplanktonic green alga</name>
    <name type="synonym">Chromulina pusilla</name>
    <dbReference type="NCBI Taxonomy" id="38833"/>
    <lineage>
        <taxon>Eukaryota</taxon>
        <taxon>Viridiplantae</taxon>
        <taxon>Chlorophyta</taxon>
        <taxon>Mamiellophyceae</taxon>
        <taxon>Mamiellales</taxon>
        <taxon>Mamiellaceae</taxon>
        <taxon>Micromonas</taxon>
    </lineage>
</organism>
<accession>A0A7R9TD16</accession>
<evidence type="ECO:0000256" key="1">
    <source>
        <dbReference type="SAM" id="MobiDB-lite"/>
    </source>
</evidence>
<protein>
    <submittedName>
        <fullName evidence="2">Uncharacterized protein</fullName>
    </submittedName>
</protein>
<sequence length="249" mass="26658">MQVGWTCADPNAEFGQPSQEEIQCEALEALLALLADGETRQRDFVARGGLRVVAERLVPWLAVEGGEEEPTELVQRCIVFLGVLVQHVLPGRRSRKDGAPNDAGAALAREAVRTLERVIGVDAAEEILTAAEELSDDPYAADDTFERSDSDDGETGPGGSPRRSPARGRRRGERGERAPSWSSPFGAGSADFGEALFRDAGELLRATGVESSRVDGLVESMRARARAVEEEMGRSGSGEEDDAPPRADA</sequence>